<evidence type="ECO:0000313" key="8">
    <source>
        <dbReference type="Proteomes" id="UP001208689"/>
    </source>
</evidence>
<keyword evidence="3 5" id="KW-0285">Flavoprotein</keyword>
<dbReference type="PANTHER" id="PTHR43884:SF12">
    <property type="entry name" value="ISOVALERYL-COA DEHYDROGENASE, MITOCHONDRIAL-RELATED"/>
    <property type="match status" value="1"/>
</dbReference>
<dbReference type="InterPro" id="IPR037069">
    <property type="entry name" value="AcylCoA_DH/ox_N_sf"/>
</dbReference>
<dbReference type="Gene3D" id="1.10.540.10">
    <property type="entry name" value="Acyl-CoA dehydrogenase/oxidase, N-terminal domain"/>
    <property type="match status" value="1"/>
</dbReference>
<evidence type="ECO:0000259" key="6">
    <source>
        <dbReference type="PROSITE" id="PS50903"/>
    </source>
</evidence>
<dbReference type="CDD" id="cd00729">
    <property type="entry name" value="rubredoxin_SM"/>
    <property type="match status" value="1"/>
</dbReference>
<dbReference type="PANTHER" id="PTHR43884">
    <property type="entry name" value="ACYL-COA DEHYDROGENASE"/>
    <property type="match status" value="1"/>
</dbReference>
<dbReference type="Pfam" id="PF21349">
    <property type="entry name" value="RUBY_RBDX"/>
    <property type="match status" value="1"/>
</dbReference>
<reference evidence="7" key="1">
    <citation type="submission" date="2022-09" db="EMBL/GenBank/DDBJ databases">
        <title>Actin cytoskeleton and complex cell architecture in an #Asgard archaeon.</title>
        <authorList>
            <person name="Ponce Toledo R.I."/>
            <person name="Schleper C."/>
            <person name="Rodrigues Oliveira T."/>
            <person name="Wollweber F."/>
            <person name="Xu J."/>
            <person name="Rittmann S."/>
            <person name="Klingl A."/>
            <person name="Pilhofer M."/>
        </authorList>
    </citation>
    <scope>NUCLEOTIDE SEQUENCE</scope>
    <source>
        <strain evidence="7">B-35</strain>
    </source>
</reference>
<dbReference type="SUPFAM" id="SSF47203">
    <property type="entry name" value="Acyl-CoA dehydrogenase C-terminal domain-like"/>
    <property type="match status" value="1"/>
</dbReference>
<dbReference type="Pfam" id="PF02771">
    <property type="entry name" value="Acyl-CoA_dh_N"/>
    <property type="match status" value="1"/>
</dbReference>
<name>A0ABY6HN94_9ARCH</name>
<evidence type="ECO:0000256" key="1">
    <source>
        <dbReference type="ARBA" id="ARBA00001974"/>
    </source>
</evidence>
<comment type="cofactor">
    <cofactor evidence="1 5">
        <name>FAD</name>
        <dbReference type="ChEBI" id="CHEBI:57692"/>
    </cofactor>
</comment>
<dbReference type="SUPFAM" id="SSF57802">
    <property type="entry name" value="Rubredoxin-like"/>
    <property type="match status" value="1"/>
</dbReference>
<dbReference type="InterPro" id="IPR046373">
    <property type="entry name" value="Acyl-CoA_Oxase/DH_mid-dom_sf"/>
</dbReference>
<dbReference type="InterPro" id="IPR009100">
    <property type="entry name" value="AcylCoA_DH/oxidase_NM_dom_sf"/>
</dbReference>
<comment type="similarity">
    <text evidence="2 5">Belongs to the acyl-CoA dehydrogenase family.</text>
</comment>
<dbReference type="InterPro" id="IPR009075">
    <property type="entry name" value="AcylCo_DH/oxidase_C"/>
</dbReference>
<accession>A0ABY6HN94</accession>
<dbReference type="InterPro" id="IPR024934">
    <property type="entry name" value="Rubredoxin-like_dom"/>
</dbReference>
<dbReference type="InterPro" id="IPR048574">
    <property type="entry name" value="RUBY_RBDX"/>
</dbReference>
<dbReference type="SUPFAM" id="SSF56645">
    <property type="entry name" value="Acyl-CoA dehydrogenase NM domain-like"/>
    <property type="match status" value="1"/>
</dbReference>
<dbReference type="Gene3D" id="2.40.110.10">
    <property type="entry name" value="Butyryl-CoA Dehydrogenase, subunit A, domain 2"/>
    <property type="match status" value="1"/>
</dbReference>
<organism evidence="7 8">
    <name type="scientific">Candidatus Lokiarchaeum ossiferum</name>
    <dbReference type="NCBI Taxonomy" id="2951803"/>
    <lineage>
        <taxon>Archaea</taxon>
        <taxon>Promethearchaeati</taxon>
        <taxon>Promethearchaeota</taxon>
        <taxon>Promethearchaeia</taxon>
        <taxon>Promethearchaeales</taxon>
        <taxon>Promethearchaeaceae</taxon>
        <taxon>Candidatus Lokiarchaeum</taxon>
    </lineage>
</organism>
<keyword evidence="4 5" id="KW-0274">FAD</keyword>
<evidence type="ECO:0000256" key="4">
    <source>
        <dbReference type="ARBA" id="ARBA00022827"/>
    </source>
</evidence>
<dbReference type="InterPro" id="IPR036250">
    <property type="entry name" value="AcylCo_DH-like_C"/>
</dbReference>
<dbReference type="Pfam" id="PF00441">
    <property type="entry name" value="Acyl-CoA_dh_1"/>
    <property type="match status" value="1"/>
</dbReference>
<evidence type="ECO:0000256" key="3">
    <source>
        <dbReference type="ARBA" id="ARBA00022630"/>
    </source>
</evidence>
<dbReference type="EC" id="1.3.8.13" evidence="7"/>
<dbReference type="Gene3D" id="1.20.140.10">
    <property type="entry name" value="Butyryl-CoA Dehydrogenase, subunit A, domain 3"/>
    <property type="match status" value="1"/>
</dbReference>
<dbReference type="InterPro" id="IPR013786">
    <property type="entry name" value="AcylCoA_DH/ox_N"/>
</dbReference>
<sequence length="450" mass="50545">MVNFDLSETQLAYQKKAREFAQKEILPVAWYFDEKDQMPLYILKRAYEEGLTNVGIPKKYGGQGLGMLDTSLMVEEFASCGPGLATSIFDNGLGEEPLILSDNEVAKEKYLPELINNFKLISFATSETGMGSDVAGMRCKATPDGQDYILNGTKYWVTNGGYADYASIFATTNPKERHKGILGMVVDMKWDGVSVEKHIPKMGQRCSNTVAVKFDNVRVPSENILAREGGPGFELGMKTFSHTRPMIGAFAVGAARSAMEFGMQYAMKRKAFGKPIGMFEGIQFKIAEMFQKVETSRLMVWRSAWEADEGRDCTLWASMAKFYTTEAAFEVANDALQILGGYGYTKYFPVEKLLRDIRLLQIYEGTNQIQRLVVIKSLMKGGFTPIMPSLDDLPRLRAEDIEDAARQGMREQIVWRCKVCGHIHNGTEPPEECPVCRMKKGTFKKVWPQQ</sequence>
<dbReference type="PROSITE" id="PS50903">
    <property type="entry name" value="RUBREDOXIN_LIKE"/>
    <property type="match status" value="1"/>
</dbReference>
<protein>
    <submittedName>
        <fullName evidence="7">Crotonobetainyl-CoA reductase</fullName>
        <ecNumber evidence="7">1.3.8.13</ecNumber>
    </submittedName>
</protein>
<dbReference type="GO" id="GO:0016491">
    <property type="term" value="F:oxidoreductase activity"/>
    <property type="evidence" value="ECO:0007669"/>
    <property type="project" value="UniProtKB-KW"/>
</dbReference>
<keyword evidence="5 7" id="KW-0560">Oxidoreductase</keyword>
<dbReference type="Pfam" id="PF02770">
    <property type="entry name" value="Acyl-CoA_dh_M"/>
    <property type="match status" value="1"/>
</dbReference>
<evidence type="ECO:0000256" key="5">
    <source>
        <dbReference type="RuleBase" id="RU362125"/>
    </source>
</evidence>
<evidence type="ECO:0000313" key="7">
    <source>
        <dbReference type="EMBL" id="UYP44044.1"/>
    </source>
</evidence>
<dbReference type="InterPro" id="IPR006091">
    <property type="entry name" value="Acyl-CoA_Oxase/DH_mid-dom"/>
</dbReference>
<evidence type="ECO:0000256" key="2">
    <source>
        <dbReference type="ARBA" id="ARBA00009347"/>
    </source>
</evidence>
<dbReference type="Gene3D" id="2.20.28.10">
    <property type="match status" value="1"/>
</dbReference>
<keyword evidence="8" id="KW-1185">Reference proteome</keyword>
<dbReference type="EMBL" id="CP104013">
    <property type="protein sequence ID" value="UYP44044.1"/>
    <property type="molecule type" value="Genomic_DNA"/>
</dbReference>
<proteinExistence type="inferred from homology"/>
<feature type="domain" description="Rubredoxin-like" evidence="6">
    <location>
        <begin position="412"/>
        <end position="446"/>
    </location>
</feature>
<dbReference type="Proteomes" id="UP001208689">
    <property type="component" value="Chromosome"/>
</dbReference>
<gene>
    <name evidence="7" type="ORF">NEF87_000329</name>
</gene>